<evidence type="ECO:0000259" key="1">
    <source>
        <dbReference type="Pfam" id="PF24299"/>
    </source>
</evidence>
<name>D6PGM1_9BACT</name>
<protein>
    <recommendedName>
        <fullName evidence="1">DUF7483 domain-containing protein</fullName>
    </recommendedName>
</protein>
<sequence>MAYTTINKSSEHFNTKLYTGTGSTNAITGVGFQPDWVWLKERAGAGGHNIFDAVRGVTKVIYSNGTNAESTEAQALTTFGTDGFTLGTNTNVNESGMSMVGWNWKANGAGSANTDGSITSTVSANTTSGFSIVSYTGNGTAGATVGHGLGVAPKMIIIKRLNSSSNWMVYHSGLGGADHHIWLDLTTDIGTDTNSWNNTAPTSTVFSMGNRSENNASGGTYIAYCFADVVGYSKIGSYVGNGSSDGVFCFTGFKPAFILMKRSDTANSYDNWYIFDNKRDGFNPNNKKIAPNISDAESSDTGLFDLLSNGFKLRTTNSNNNGSGGNFIYMAIAEAPLVGSNNIPCTAR</sequence>
<dbReference type="Pfam" id="PF24299">
    <property type="entry name" value="DUF7483"/>
    <property type="match status" value="1"/>
</dbReference>
<evidence type="ECO:0000313" key="2">
    <source>
        <dbReference type="EMBL" id="ADD94872.1"/>
    </source>
</evidence>
<dbReference type="InterPro" id="IPR055906">
    <property type="entry name" value="DUF7483"/>
</dbReference>
<proteinExistence type="predicted"/>
<reference evidence="2" key="1">
    <citation type="journal article" date="2010" name="ISME J.">
        <title>Metagenome of the Mediterranean deep chlorophyll maximum studied by direct and fosmid library 454 pyrosequencing.</title>
        <authorList>
            <person name="Ghai R."/>
            <person name="Martin-Cuadrado A.B."/>
            <person name="Molto A.G."/>
            <person name="Heredia I.G."/>
            <person name="Cabrera R."/>
            <person name="Martin J."/>
            <person name="Verdu M."/>
            <person name="Deschamps P."/>
            <person name="Moreira D."/>
            <person name="Lopez-Garcia P."/>
            <person name="Mira A."/>
            <person name="Rodriguez-Valera F."/>
        </authorList>
    </citation>
    <scope>NUCLEOTIDE SEQUENCE</scope>
</reference>
<feature type="domain" description="DUF7483" evidence="1">
    <location>
        <begin position="8"/>
        <end position="336"/>
    </location>
</feature>
<dbReference type="AlphaFoldDB" id="D6PGM1"/>
<dbReference type="EMBL" id="GU943048">
    <property type="protein sequence ID" value="ADD94872.1"/>
    <property type="molecule type" value="Genomic_DNA"/>
</dbReference>
<organism evidence="2">
    <name type="scientific">uncultured marine bacterium MedDCM-OCT-S09-C145</name>
    <dbReference type="NCBI Taxonomy" id="743075"/>
    <lineage>
        <taxon>Bacteria</taxon>
        <taxon>environmental samples</taxon>
    </lineage>
</organism>
<accession>D6PGM1</accession>